<dbReference type="Pfam" id="PF00689">
    <property type="entry name" value="Cation_ATPase_C"/>
    <property type="match status" value="1"/>
</dbReference>
<dbReference type="NCBIfam" id="TIGR01494">
    <property type="entry name" value="ATPase_P-type"/>
    <property type="match status" value="2"/>
</dbReference>
<keyword evidence="7" id="KW-0997">Cell inner membrane</keyword>
<evidence type="ECO:0000256" key="6">
    <source>
        <dbReference type="ARBA" id="ARBA00022475"/>
    </source>
</evidence>
<dbReference type="SUPFAM" id="SSF81665">
    <property type="entry name" value="Calcium ATPase, transmembrane domain M"/>
    <property type="match status" value="1"/>
</dbReference>
<dbReference type="InterPro" id="IPR023299">
    <property type="entry name" value="ATPase_P-typ_cyto_dom_N"/>
</dbReference>
<keyword evidence="14 18" id="KW-1133">Transmembrane helix</keyword>
<dbReference type="Pfam" id="PF00690">
    <property type="entry name" value="Cation_ATPase_N"/>
    <property type="match status" value="1"/>
</dbReference>
<dbReference type="GO" id="GO:0005886">
    <property type="term" value="C:plasma membrane"/>
    <property type="evidence" value="ECO:0007669"/>
    <property type="project" value="UniProtKB-SubCell"/>
</dbReference>
<evidence type="ECO:0000256" key="5">
    <source>
        <dbReference type="ARBA" id="ARBA00013555"/>
    </source>
</evidence>
<feature type="transmembrane region" description="Helical" evidence="18">
    <location>
        <begin position="791"/>
        <end position="810"/>
    </location>
</feature>
<dbReference type="Proteomes" id="UP000254476">
    <property type="component" value="Unassembled WGS sequence"/>
</dbReference>
<evidence type="ECO:0000256" key="10">
    <source>
        <dbReference type="ARBA" id="ARBA00022741"/>
    </source>
</evidence>
<dbReference type="Gene3D" id="1.20.1110.10">
    <property type="entry name" value="Calcium-transporting ATPase, transmembrane domain"/>
    <property type="match status" value="1"/>
</dbReference>
<dbReference type="InterPro" id="IPR001757">
    <property type="entry name" value="P_typ_ATPase"/>
</dbReference>
<feature type="transmembrane region" description="Helical" evidence="18">
    <location>
        <begin position="53"/>
        <end position="77"/>
    </location>
</feature>
<dbReference type="InterPro" id="IPR018303">
    <property type="entry name" value="ATPase_P-typ_P_site"/>
</dbReference>
<evidence type="ECO:0000256" key="17">
    <source>
        <dbReference type="ARBA" id="ARBA00047295"/>
    </source>
</evidence>
<keyword evidence="9 18" id="KW-0812">Transmembrane</keyword>
<dbReference type="PROSITE" id="PS00154">
    <property type="entry name" value="ATPASE_E1_E2"/>
    <property type="match status" value="1"/>
</dbReference>
<reference evidence="21 23" key="2">
    <citation type="submission" date="2018-06" db="EMBL/GenBank/DDBJ databases">
        <authorList>
            <consortium name="Pathogen Informatics"/>
            <person name="Doyle S."/>
        </authorList>
    </citation>
    <scope>NUCLEOTIDE SEQUENCE [LARGE SCALE GENOMIC DNA]</scope>
    <source>
        <strain evidence="21 23">NCTC12388</strain>
    </source>
</reference>
<organism evidence="21 23">
    <name type="scientific">Legionella gratiana</name>
    <dbReference type="NCBI Taxonomy" id="45066"/>
    <lineage>
        <taxon>Bacteria</taxon>
        <taxon>Pseudomonadati</taxon>
        <taxon>Pseudomonadota</taxon>
        <taxon>Gammaproteobacteria</taxon>
        <taxon>Legionellales</taxon>
        <taxon>Legionellaceae</taxon>
        <taxon>Legionella</taxon>
    </lineage>
</organism>
<keyword evidence="21" id="KW-0378">Hydrolase</keyword>
<comment type="catalytic activity">
    <reaction evidence="17">
        <text>Mg(2+)(out) + ATP + H2O = Mg(2+)(in) + ADP + phosphate + H(+)</text>
        <dbReference type="Rhea" id="RHEA:10260"/>
        <dbReference type="ChEBI" id="CHEBI:15377"/>
        <dbReference type="ChEBI" id="CHEBI:15378"/>
        <dbReference type="ChEBI" id="CHEBI:18420"/>
        <dbReference type="ChEBI" id="CHEBI:30616"/>
        <dbReference type="ChEBI" id="CHEBI:43474"/>
        <dbReference type="ChEBI" id="CHEBI:456216"/>
        <dbReference type="EC" id="7.2.2.14"/>
    </reaction>
</comment>
<dbReference type="EMBL" id="UGOB01000001">
    <property type="protein sequence ID" value="STX43525.1"/>
    <property type="molecule type" value="Genomic_DNA"/>
</dbReference>
<protein>
    <recommendedName>
        <fullName evidence="5">Magnesium-transporting ATPase, P-type 1</fullName>
        <ecNumber evidence="4">7.2.2.14</ecNumber>
    </recommendedName>
    <alternativeName>
        <fullName evidence="16">Mg(2+) transport ATPase, P-type 1</fullName>
    </alternativeName>
</protein>
<accession>A0A378J7C2</accession>
<feature type="transmembrane region" description="Helical" evidence="18">
    <location>
        <begin position="278"/>
        <end position="302"/>
    </location>
</feature>
<keyword evidence="8" id="KW-0597">Phosphoprotein</keyword>
<keyword evidence="15 18" id="KW-0472">Membrane</keyword>
<evidence type="ECO:0000313" key="22">
    <source>
        <dbReference type="Proteomes" id="UP000054691"/>
    </source>
</evidence>
<evidence type="ECO:0000313" key="23">
    <source>
        <dbReference type="Proteomes" id="UP000254476"/>
    </source>
</evidence>
<feature type="transmembrane region" description="Helical" evidence="18">
    <location>
        <begin position="822"/>
        <end position="841"/>
    </location>
</feature>
<dbReference type="PANTHER" id="PTHR42861">
    <property type="entry name" value="CALCIUM-TRANSPORTING ATPASE"/>
    <property type="match status" value="1"/>
</dbReference>
<dbReference type="GO" id="GO:0016887">
    <property type="term" value="F:ATP hydrolysis activity"/>
    <property type="evidence" value="ECO:0007669"/>
    <property type="project" value="InterPro"/>
</dbReference>
<dbReference type="InterPro" id="IPR006415">
    <property type="entry name" value="P-type_ATPase_IIIB"/>
</dbReference>
<comment type="subcellular location">
    <subcellularLocation>
        <location evidence="2">Cell inner membrane</location>
        <topology evidence="2">Multi-pass membrane protein</topology>
    </subcellularLocation>
</comment>
<dbReference type="EMBL" id="LNYE01000022">
    <property type="protein sequence ID" value="KTD10611.1"/>
    <property type="molecule type" value="Genomic_DNA"/>
</dbReference>
<keyword evidence="22" id="KW-1185">Reference proteome</keyword>
<dbReference type="Proteomes" id="UP000054691">
    <property type="component" value="Unassembled WGS sequence"/>
</dbReference>
<dbReference type="InterPro" id="IPR023214">
    <property type="entry name" value="HAD_sf"/>
</dbReference>
<dbReference type="GO" id="GO:0005524">
    <property type="term" value="F:ATP binding"/>
    <property type="evidence" value="ECO:0007669"/>
    <property type="project" value="UniProtKB-KW"/>
</dbReference>
<dbReference type="InterPro" id="IPR008250">
    <property type="entry name" value="ATPase_P-typ_transduc_dom_A_sf"/>
</dbReference>
<dbReference type="InterPro" id="IPR004014">
    <property type="entry name" value="ATPase_P-typ_cation-transptr_N"/>
</dbReference>
<dbReference type="SFLD" id="SFLDF00027">
    <property type="entry name" value="p-type_atpase"/>
    <property type="match status" value="1"/>
</dbReference>
<feature type="domain" description="Cation-transporting P-type ATPase N-terminal" evidence="19">
    <location>
        <begin position="7"/>
        <end position="80"/>
    </location>
</feature>
<proteinExistence type="inferred from homology"/>
<evidence type="ECO:0000259" key="19">
    <source>
        <dbReference type="SMART" id="SM00831"/>
    </source>
</evidence>
<evidence type="ECO:0000256" key="8">
    <source>
        <dbReference type="ARBA" id="ARBA00022553"/>
    </source>
</evidence>
<dbReference type="Gene3D" id="3.40.50.1000">
    <property type="entry name" value="HAD superfamily/HAD-like"/>
    <property type="match status" value="1"/>
</dbReference>
<evidence type="ECO:0000256" key="2">
    <source>
        <dbReference type="ARBA" id="ARBA00004429"/>
    </source>
</evidence>
<reference evidence="20 22" key="1">
    <citation type="submission" date="2015-11" db="EMBL/GenBank/DDBJ databases">
        <title>Genomic analysis of 38 Legionella species identifies large and diverse effector repertoires.</title>
        <authorList>
            <person name="Burstein D."/>
            <person name="Amaro F."/>
            <person name="Zusman T."/>
            <person name="Lifshitz Z."/>
            <person name="Cohen O."/>
            <person name="Gilbert J.A."/>
            <person name="Pupko T."/>
            <person name="Shuman H.A."/>
            <person name="Segal G."/>
        </authorList>
    </citation>
    <scope>NUCLEOTIDE SEQUENCE [LARGE SCALE GENOMIC DNA]</scope>
    <source>
        <strain evidence="20 22">Lyon 8420412</strain>
    </source>
</reference>
<evidence type="ECO:0000256" key="9">
    <source>
        <dbReference type="ARBA" id="ARBA00022692"/>
    </source>
</evidence>
<feature type="transmembrane region" description="Helical" evidence="18">
    <location>
        <begin position="730"/>
        <end position="753"/>
    </location>
</feature>
<dbReference type="SFLD" id="SFLDG00002">
    <property type="entry name" value="C1.7:_P-type_atpase_like"/>
    <property type="match status" value="1"/>
</dbReference>
<dbReference type="EC" id="7.2.2.14" evidence="4"/>
<evidence type="ECO:0000256" key="12">
    <source>
        <dbReference type="ARBA" id="ARBA00022842"/>
    </source>
</evidence>
<dbReference type="InterPro" id="IPR059000">
    <property type="entry name" value="ATPase_P-type_domA"/>
</dbReference>
<dbReference type="PRINTS" id="PR01836">
    <property type="entry name" value="MGATPASE"/>
</dbReference>
<evidence type="ECO:0000256" key="18">
    <source>
        <dbReference type="SAM" id="Phobius"/>
    </source>
</evidence>
<name>A0A378J7C2_9GAMM</name>
<evidence type="ECO:0000256" key="14">
    <source>
        <dbReference type="ARBA" id="ARBA00022989"/>
    </source>
</evidence>
<dbReference type="GO" id="GO:0015444">
    <property type="term" value="F:P-type magnesium transporter activity"/>
    <property type="evidence" value="ECO:0007669"/>
    <property type="project" value="UniProtKB-EC"/>
</dbReference>
<feature type="transmembrane region" description="Helical" evidence="18">
    <location>
        <begin position="759"/>
        <end position="779"/>
    </location>
</feature>
<evidence type="ECO:0000256" key="7">
    <source>
        <dbReference type="ARBA" id="ARBA00022519"/>
    </source>
</evidence>
<dbReference type="SFLD" id="SFLDS00003">
    <property type="entry name" value="Haloacid_Dehalogenase"/>
    <property type="match status" value="1"/>
</dbReference>
<dbReference type="SUPFAM" id="SSF81653">
    <property type="entry name" value="Calcium ATPase, transduction domain A"/>
    <property type="match status" value="1"/>
</dbReference>
<dbReference type="NCBIfam" id="TIGR01524">
    <property type="entry name" value="ATPase-IIIB_Mg"/>
    <property type="match status" value="1"/>
</dbReference>
<dbReference type="OrthoDB" id="9814270at2"/>
<evidence type="ECO:0000256" key="15">
    <source>
        <dbReference type="ARBA" id="ARBA00023136"/>
    </source>
</evidence>
<dbReference type="STRING" id="45066.Lgra_1577"/>
<dbReference type="RefSeq" id="WP_058498735.1">
    <property type="nucleotide sequence ID" value="NZ_CAAAHW010000001.1"/>
</dbReference>
<keyword evidence="12" id="KW-0460">Magnesium</keyword>
<evidence type="ECO:0000256" key="11">
    <source>
        <dbReference type="ARBA" id="ARBA00022840"/>
    </source>
</evidence>
<feature type="transmembrane region" description="Helical" evidence="18">
    <location>
        <begin position="247"/>
        <end position="266"/>
    </location>
</feature>
<dbReference type="Pfam" id="PF00122">
    <property type="entry name" value="E1-E2_ATPase"/>
    <property type="match status" value="1"/>
</dbReference>
<evidence type="ECO:0000256" key="4">
    <source>
        <dbReference type="ARBA" id="ARBA00012786"/>
    </source>
</evidence>
<comment type="similarity">
    <text evidence="3">Belongs to the cation transport ATPase (P-type) (TC 3.A.3) family. Type IIIB subfamily.</text>
</comment>
<evidence type="ECO:0000256" key="1">
    <source>
        <dbReference type="ARBA" id="ARBA00003954"/>
    </source>
</evidence>
<feature type="transmembrane region" description="Helical" evidence="18">
    <location>
        <begin position="83"/>
        <end position="100"/>
    </location>
</feature>
<dbReference type="SUPFAM" id="SSF56784">
    <property type="entry name" value="HAD-like"/>
    <property type="match status" value="1"/>
</dbReference>
<keyword evidence="11" id="KW-0067">ATP-binding</keyword>
<comment type="function">
    <text evidence="1">Mediates magnesium influx to the cytosol.</text>
</comment>
<dbReference type="Gene3D" id="3.40.1110.10">
    <property type="entry name" value="Calcium-transporting ATPase, cytoplasmic domain N"/>
    <property type="match status" value="1"/>
</dbReference>
<dbReference type="Pfam" id="PF13246">
    <property type="entry name" value="Cation_ATPase"/>
    <property type="match status" value="1"/>
</dbReference>
<evidence type="ECO:0000313" key="21">
    <source>
        <dbReference type="EMBL" id="STX43525.1"/>
    </source>
</evidence>
<keyword evidence="13" id="KW-1278">Translocase</keyword>
<dbReference type="InterPro" id="IPR006068">
    <property type="entry name" value="ATPase_P-typ_cation-transptr_C"/>
</dbReference>
<dbReference type="InterPro" id="IPR023298">
    <property type="entry name" value="ATPase_P-typ_TM_dom_sf"/>
</dbReference>
<dbReference type="InterPro" id="IPR044492">
    <property type="entry name" value="P_typ_ATPase_HD_dom"/>
</dbReference>
<dbReference type="SMART" id="SM00831">
    <property type="entry name" value="Cation_ATPase_N"/>
    <property type="match status" value="1"/>
</dbReference>
<dbReference type="AlphaFoldDB" id="A0A378J7C2"/>
<evidence type="ECO:0000256" key="3">
    <source>
        <dbReference type="ARBA" id="ARBA00008746"/>
    </source>
</evidence>
<evidence type="ECO:0000256" key="16">
    <source>
        <dbReference type="ARBA" id="ARBA00029806"/>
    </source>
</evidence>
<keyword evidence="10" id="KW-0547">Nucleotide-binding</keyword>
<evidence type="ECO:0000313" key="20">
    <source>
        <dbReference type="EMBL" id="KTD10611.1"/>
    </source>
</evidence>
<sequence>MDKSLSNFLTLEHQQALSELKSSLNGLTTREAKLRFKLYGPNKFITKPVRSHILEAISHSINPLVIILIIAALISFFTGTSTNAFIIFIIISVSVVLDFFQTHRSLVAAQKLQQHVAIKTSVLRNGKTCNLICSELVPGDVILLTAGDIVPADCLLLQSKDLHTQQAALTGESLPVEKESIVLSTAPKNPAEAINAVFSGSSIVSGHATALVLKTGKHTLFGEIAQTLSVTAPQTEFEKGVLHFSFFIMRTVIFLILFVFLINIFLKRPALESLLFSIALAVGLTPEFLPMITTVTLAVGALNMAKRKVIVKNLAAIQNFGSIDILCSDKTGTLTKGEMTLEQYIDILGGKSEYVLLLAYLSSLFATNIKNPLDNALLNKSGINPLDAAILHHEHPIQQGYTKIDEIPFDFERRRSSIVVKKDKTNLIITKGAPESILTVCKKYKIGDQNKLIDDKIKEQYLNLFHSLSQEGYRVLAIAYNETKMKASYQVSDETDLALVGFLAFLDPPLEDAQEMISDLKNAGVKVKILTGDNELVTQHIGNKVGLLTEKILIGEQIDQMSDLTLEKVVEEIEIFARVSPQQKQRIIRALRSNNHVVGYIGDGINDAPSLHIADVGISVSEAVDVARETASIILLEHNLKVLLNGIIEGRKSFGNIMKYLMMGTSSNFGNMLSMAFAIPFLPFLPMKPTQILLNNLLYDMSQITIPSDNVDPSFITKPKHWNIDIIRRFMIYIGPISSLFDFITFWVMLSYFKASESLFQTGWFIESLTTQTLVIFVIRTVNSPLSSKPSLPLTLTICSVVAISIYLPFSPLAASLGFVPLPMTFFIFLIFAAISYLFLVEKIKRKLMIQWLKKDKDS</sequence>
<gene>
    <name evidence="21" type="primary">mgtA_1</name>
    <name evidence="20" type="synonym">mgtA</name>
    <name evidence="20" type="ORF">Lgra_1577</name>
    <name evidence="21" type="ORF">NCTC12388_01106</name>
</gene>
<dbReference type="InterPro" id="IPR036412">
    <property type="entry name" value="HAD-like_sf"/>
</dbReference>
<evidence type="ECO:0000256" key="13">
    <source>
        <dbReference type="ARBA" id="ARBA00022967"/>
    </source>
</evidence>
<dbReference type="Gene3D" id="2.70.150.10">
    <property type="entry name" value="Calcium-transporting ATPase, cytoplasmic transduction domain A"/>
    <property type="match status" value="1"/>
</dbReference>
<keyword evidence="6" id="KW-1003">Cell membrane</keyword>